<organism evidence="2 3">
    <name type="scientific">Suillus discolor</name>
    <dbReference type="NCBI Taxonomy" id="1912936"/>
    <lineage>
        <taxon>Eukaryota</taxon>
        <taxon>Fungi</taxon>
        <taxon>Dikarya</taxon>
        <taxon>Basidiomycota</taxon>
        <taxon>Agaricomycotina</taxon>
        <taxon>Agaricomycetes</taxon>
        <taxon>Agaricomycetidae</taxon>
        <taxon>Boletales</taxon>
        <taxon>Suillineae</taxon>
        <taxon>Suillaceae</taxon>
        <taxon>Suillus</taxon>
    </lineage>
</organism>
<reference evidence="2" key="1">
    <citation type="journal article" date="2020" name="New Phytol.">
        <title>Comparative genomics reveals dynamic genome evolution in host specialist ectomycorrhizal fungi.</title>
        <authorList>
            <person name="Lofgren L.A."/>
            <person name="Nguyen N.H."/>
            <person name="Vilgalys R."/>
            <person name="Ruytinx J."/>
            <person name="Liao H.L."/>
            <person name="Branco S."/>
            <person name="Kuo A."/>
            <person name="LaButti K."/>
            <person name="Lipzen A."/>
            <person name="Andreopoulos W."/>
            <person name="Pangilinan J."/>
            <person name="Riley R."/>
            <person name="Hundley H."/>
            <person name="Na H."/>
            <person name="Barry K."/>
            <person name="Grigoriev I.V."/>
            <person name="Stajich J.E."/>
            <person name="Kennedy P.G."/>
        </authorList>
    </citation>
    <scope>NUCLEOTIDE SEQUENCE</scope>
    <source>
        <strain evidence="2">FC423</strain>
    </source>
</reference>
<evidence type="ECO:0000313" key="2">
    <source>
        <dbReference type="EMBL" id="KAG2099861.1"/>
    </source>
</evidence>
<keyword evidence="3" id="KW-1185">Reference proteome</keyword>
<dbReference type="RefSeq" id="XP_041289344.1">
    <property type="nucleotide sequence ID" value="XM_041429262.1"/>
</dbReference>
<comment type="caution">
    <text evidence="2">The sequence shown here is derived from an EMBL/GenBank/DDBJ whole genome shotgun (WGS) entry which is preliminary data.</text>
</comment>
<feature type="transmembrane region" description="Helical" evidence="1">
    <location>
        <begin position="15"/>
        <end position="37"/>
    </location>
</feature>
<dbReference type="AlphaFoldDB" id="A0A9P7F1I5"/>
<dbReference type="EMBL" id="JABBWM010000056">
    <property type="protein sequence ID" value="KAG2099861.1"/>
    <property type="molecule type" value="Genomic_DNA"/>
</dbReference>
<name>A0A9P7F1I5_9AGAM</name>
<evidence type="ECO:0000256" key="1">
    <source>
        <dbReference type="SAM" id="Phobius"/>
    </source>
</evidence>
<evidence type="ECO:0000313" key="3">
    <source>
        <dbReference type="Proteomes" id="UP000823399"/>
    </source>
</evidence>
<dbReference type="Proteomes" id="UP000823399">
    <property type="component" value="Unassembled WGS sequence"/>
</dbReference>
<accession>A0A9P7F1I5</accession>
<keyword evidence="1" id="KW-0812">Transmembrane</keyword>
<gene>
    <name evidence="2" type="ORF">F5147DRAFT_332721</name>
</gene>
<sequence length="92" mass="10411">MPALFGLPSFHCFCALFQLHIIPWIVSVFCTTSSYSLKQYDMNRSRTISNRSQGMQGSATLCRNSLNNSRTMTHNMDSFCIVYSSGFLVEIV</sequence>
<protein>
    <submittedName>
        <fullName evidence="2">Uncharacterized protein</fullName>
    </submittedName>
</protein>
<keyword evidence="1" id="KW-1133">Transmembrane helix</keyword>
<proteinExistence type="predicted"/>
<dbReference type="GeneID" id="64691521"/>
<keyword evidence="1" id="KW-0472">Membrane</keyword>